<evidence type="ECO:0008006" key="3">
    <source>
        <dbReference type="Google" id="ProtNLM"/>
    </source>
</evidence>
<evidence type="ECO:0000313" key="2">
    <source>
        <dbReference type="Proteomes" id="UP001208689"/>
    </source>
</evidence>
<gene>
    <name evidence="1" type="ORF">NEF87_002613</name>
</gene>
<name>A0ABY6HS37_9ARCH</name>
<organism evidence="1 2">
    <name type="scientific">Candidatus Lokiarchaeum ossiferum</name>
    <dbReference type="NCBI Taxonomy" id="2951803"/>
    <lineage>
        <taxon>Archaea</taxon>
        <taxon>Promethearchaeati</taxon>
        <taxon>Promethearchaeota</taxon>
        <taxon>Promethearchaeia</taxon>
        <taxon>Promethearchaeales</taxon>
        <taxon>Promethearchaeaceae</taxon>
        <taxon>Candidatus Lokiarchaeum</taxon>
    </lineage>
</organism>
<dbReference type="Proteomes" id="UP001208689">
    <property type="component" value="Chromosome"/>
</dbReference>
<keyword evidence="2" id="KW-1185">Reference proteome</keyword>
<protein>
    <recommendedName>
        <fullName evidence="3">Acyl carrier protein</fullName>
    </recommendedName>
</protein>
<reference evidence="1" key="1">
    <citation type="submission" date="2022-09" db="EMBL/GenBank/DDBJ databases">
        <title>Actin cytoskeleton and complex cell architecture in an #Asgard archaeon.</title>
        <authorList>
            <person name="Ponce Toledo R.I."/>
            <person name="Schleper C."/>
            <person name="Rodrigues Oliveira T."/>
            <person name="Wollweber F."/>
            <person name="Xu J."/>
            <person name="Rittmann S."/>
            <person name="Klingl A."/>
            <person name="Pilhofer M."/>
        </authorList>
    </citation>
    <scope>NUCLEOTIDE SEQUENCE</scope>
    <source>
        <strain evidence="1">B-35</strain>
    </source>
</reference>
<accession>A0ABY6HS37</accession>
<evidence type="ECO:0000313" key="1">
    <source>
        <dbReference type="EMBL" id="UYP46328.1"/>
    </source>
</evidence>
<sequence length="50" mass="5981">MSDQIHFSDVIAIIIQKIQQIWNEYEFTESDFLEEIPPVKFLSSIDYDLM</sequence>
<dbReference type="EMBL" id="CP104013">
    <property type="protein sequence ID" value="UYP46328.1"/>
    <property type="molecule type" value="Genomic_DNA"/>
</dbReference>
<proteinExistence type="predicted"/>